<dbReference type="RefSeq" id="WP_013256582.1">
    <property type="nucleotide sequence ID" value="NC_014364.1"/>
</dbReference>
<dbReference type="SUPFAM" id="SSF52317">
    <property type="entry name" value="Class I glutamine amidotransferase-like"/>
    <property type="match status" value="1"/>
</dbReference>
<gene>
    <name evidence="11" type="primary">pyrG</name>
    <name evidence="14" type="ordered locus">Spirs_4044</name>
</gene>
<comment type="caution">
    <text evidence="11">Lacks conserved residue(s) required for the propagation of feature annotation.</text>
</comment>
<evidence type="ECO:0000256" key="1">
    <source>
        <dbReference type="ARBA" id="ARBA00005171"/>
    </source>
</evidence>
<dbReference type="GO" id="GO:0004359">
    <property type="term" value="F:glutaminase activity"/>
    <property type="evidence" value="ECO:0007669"/>
    <property type="project" value="RHEA"/>
</dbReference>
<dbReference type="NCBIfam" id="TIGR00337">
    <property type="entry name" value="PyrG"/>
    <property type="match status" value="1"/>
</dbReference>
<evidence type="ECO:0000256" key="7">
    <source>
        <dbReference type="ARBA" id="ARBA00022842"/>
    </source>
</evidence>
<feature type="active site" description="Nucleophile; for glutamine hydrolysis" evidence="11">
    <location>
        <position position="382"/>
    </location>
</feature>
<keyword evidence="7 11" id="KW-0460">Magnesium</keyword>
<keyword evidence="3 11" id="KW-0436">Ligase</keyword>
<accession>E1R9F7</accession>
<feature type="binding site" evidence="11">
    <location>
        <position position="406"/>
    </location>
    <ligand>
        <name>L-glutamine</name>
        <dbReference type="ChEBI" id="CHEBI:58359"/>
    </ligand>
</feature>
<dbReference type="InterPro" id="IPR017926">
    <property type="entry name" value="GATASE"/>
</dbReference>
<evidence type="ECO:0000256" key="10">
    <source>
        <dbReference type="ARBA" id="ARBA00047781"/>
    </source>
</evidence>
<dbReference type="SUPFAM" id="SSF52540">
    <property type="entry name" value="P-loop containing nucleoside triphosphate hydrolases"/>
    <property type="match status" value="1"/>
</dbReference>
<dbReference type="STRING" id="573413.Spirs_4044"/>
<evidence type="ECO:0000256" key="9">
    <source>
        <dbReference type="ARBA" id="ARBA00022975"/>
    </source>
</evidence>
<evidence type="ECO:0000256" key="4">
    <source>
        <dbReference type="ARBA" id="ARBA00022723"/>
    </source>
</evidence>
<dbReference type="NCBIfam" id="NF003792">
    <property type="entry name" value="PRK05380.1"/>
    <property type="match status" value="1"/>
</dbReference>
<dbReference type="Proteomes" id="UP000002318">
    <property type="component" value="Chromosome"/>
</dbReference>
<feature type="binding site" evidence="11">
    <location>
        <begin position="187"/>
        <end position="192"/>
    </location>
    <ligand>
        <name>UTP</name>
        <dbReference type="ChEBI" id="CHEBI:46398"/>
    </ligand>
</feature>
<dbReference type="Pfam" id="PF00117">
    <property type="entry name" value="GATase"/>
    <property type="match status" value="1"/>
</dbReference>
<dbReference type="KEGG" id="ssm:Spirs_4044"/>
<feature type="binding site" evidence="11">
    <location>
        <begin position="148"/>
        <end position="150"/>
    </location>
    <ligand>
        <name>CTP</name>
        <dbReference type="ChEBI" id="CHEBI:37563"/>
        <note>allosteric inhibitor</note>
    </ligand>
</feature>
<evidence type="ECO:0000256" key="5">
    <source>
        <dbReference type="ARBA" id="ARBA00022741"/>
    </source>
</evidence>
<feature type="binding site" evidence="11">
    <location>
        <begin position="14"/>
        <end position="19"/>
    </location>
    <ligand>
        <name>ATP</name>
        <dbReference type="ChEBI" id="CHEBI:30616"/>
    </ligand>
</feature>
<dbReference type="PANTHER" id="PTHR11550:SF0">
    <property type="entry name" value="CTP SYNTHASE-RELATED"/>
    <property type="match status" value="1"/>
</dbReference>
<feature type="binding site" evidence="11">
    <location>
        <position position="13"/>
    </location>
    <ligand>
        <name>UTP</name>
        <dbReference type="ChEBI" id="CHEBI:46398"/>
    </ligand>
</feature>
<comment type="function">
    <text evidence="11">Catalyzes the ATP-dependent amination of UTP to CTP with either L-glutamine or ammonia as the source of nitrogen. Regulates intracellular CTP levels through interactions with the four ribonucleotide triphosphates.</text>
</comment>
<dbReference type="Gene3D" id="3.40.50.300">
    <property type="entry name" value="P-loop containing nucleotide triphosphate hydrolases"/>
    <property type="match status" value="1"/>
</dbReference>
<dbReference type="eggNOG" id="COG0504">
    <property type="taxonomic scope" value="Bacteria"/>
</dbReference>
<evidence type="ECO:0000313" key="15">
    <source>
        <dbReference type="Proteomes" id="UP000002318"/>
    </source>
</evidence>
<dbReference type="AlphaFoldDB" id="E1R9F7"/>
<comment type="similarity">
    <text evidence="2 11">Belongs to the CTP synthase family.</text>
</comment>
<sequence>MKKYVFVTGGVCSSLGKGVAATSLGNLLESRGLQIRMVKIDPYINVDAGTMSPFQHGEVYVTDDGAETDLDLGNYARFTNAPLSKVNSITTGQVYQEVIKREREGRYLGRTVQVIPHITDEIKRRIYLASEDPEVDVTIIEIGGTVGDIESVPYLEAARQFIHDLGKEHVLFVHLTLIPLTVGGELKTKPTQHSVKELLEIGIQPDILLCRAPYALEDEMIRKISLFTNVEKRAVISAYDVKTTIYELPIVFHQQHLDEIVLEKFAIECKDADLRCWTRMVETIKKAKKTVTIGVVGKYIELHDSYKSVYEALVHGGIANQAKVVLRKVDSEEIETNEKAVELLAGIDGLLVPGGFGERGIAGMVKAVKWARENKIPCFGICLGMQVMVIEYSRSVLGHDDANSTEFSHQTTFPVISLLEEQIDVKAYGGTMRLGRSASKLCSGTMISNIYDTELIYERHRHRYEVNNIHRKELEEGGLIIAATTPEDELVESVQWPDHPWGIGVQYHPEFKSTPILPHPLFSSFIGASLKHAEVEKK</sequence>
<dbReference type="HAMAP" id="MF_01227">
    <property type="entry name" value="PyrG"/>
    <property type="match status" value="1"/>
</dbReference>
<dbReference type="GO" id="GO:0097268">
    <property type="term" value="C:cytoophidium"/>
    <property type="evidence" value="ECO:0007669"/>
    <property type="project" value="UniProtKB-ARBA"/>
</dbReference>
<dbReference type="HOGENOM" id="CLU_011675_5_0_12"/>
<dbReference type="InterPro" id="IPR004468">
    <property type="entry name" value="CTP_synthase"/>
</dbReference>
<dbReference type="FunFam" id="3.40.50.300:FF:000009">
    <property type="entry name" value="CTP synthase"/>
    <property type="match status" value="1"/>
</dbReference>
<feature type="binding site" evidence="11">
    <location>
        <position position="13"/>
    </location>
    <ligand>
        <name>CTP</name>
        <dbReference type="ChEBI" id="CHEBI:37563"/>
        <note>allosteric inhibitor</note>
    </ligand>
</feature>
<dbReference type="GO" id="GO:0019856">
    <property type="term" value="P:pyrimidine nucleobase biosynthetic process"/>
    <property type="evidence" value="ECO:0007669"/>
    <property type="project" value="TreeGrafter"/>
</dbReference>
<dbReference type="MEROPS" id="C26.964"/>
<dbReference type="InterPro" id="IPR027417">
    <property type="entry name" value="P-loop_NTPase"/>
</dbReference>
<feature type="binding site" evidence="11">
    <location>
        <position position="223"/>
    </location>
    <ligand>
        <name>UTP</name>
        <dbReference type="ChEBI" id="CHEBI:46398"/>
    </ligand>
</feature>
<evidence type="ECO:0000256" key="6">
    <source>
        <dbReference type="ARBA" id="ARBA00022840"/>
    </source>
</evidence>
<protein>
    <recommendedName>
        <fullName evidence="11">CTP synthase</fullName>
        <ecNumber evidence="11">6.3.4.2</ecNumber>
    </recommendedName>
    <alternativeName>
        <fullName evidence="11">Cytidine 5'-triphosphate synthase</fullName>
    </alternativeName>
    <alternativeName>
        <fullName evidence="11">Cytidine triphosphate synthetase</fullName>
        <shortName evidence="11">CTP synthetase</shortName>
        <shortName evidence="11">CTPS</shortName>
    </alternativeName>
    <alternativeName>
        <fullName evidence="11">UTP--ammonia ligase</fullName>
    </alternativeName>
</protein>
<keyword evidence="8 11" id="KW-0315">Glutamine amidotransferase</keyword>
<feature type="binding site" evidence="11">
    <location>
        <position position="71"/>
    </location>
    <ligand>
        <name>ATP</name>
        <dbReference type="ChEBI" id="CHEBI:30616"/>
    </ligand>
</feature>
<dbReference type="OrthoDB" id="9801107at2"/>
<dbReference type="GO" id="GO:0042802">
    <property type="term" value="F:identical protein binding"/>
    <property type="evidence" value="ECO:0007669"/>
    <property type="project" value="TreeGrafter"/>
</dbReference>
<name>E1R9F7_SEDSS</name>
<feature type="binding site" evidence="11">
    <location>
        <begin position="383"/>
        <end position="386"/>
    </location>
    <ligand>
        <name>L-glutamine</name>
        <dbReference type="ChEBI" id="CHEBI:58359"/>
    </ligand>
</feature>
<evidence type="ECO:0000256" key="8">
    <source>
        <dbReference type="ARBA" id="ARBA00022962"/>
    </source>
</evidence>
<evidence type="ECO:0000256" key="3">
    <source>
        <dbReference type="ARBA" id="ARBA00022598"/>
    </source>
</evidence>
<dbReference type="EMBL" id="CP002116">
    <property type="protein sequence ID" value="ADK83126.1"/>
    <property type="molecule type" value="Genomic_DNA"/>
</dbReference>
<comment type="miscellaneous">
    <text evidence="11">CTPSs have evolved a hybrid strategy for distinguishing between UTP and CTP. The overlapping regions of the product feedback inhibitory and substrate sites recognize a common feature in both compounds, the triphosphate moiety. To differentiate isosteric substrate and product pyrimidine rings, an additional pocket far from the expected kinase/ligase catalytic site, specifically recognizes the cytosine and ribose portions of the product inhibitor.</text>
</comment>
<dbReference type="GO" id="GO:0005829">
    <property type="term" value="C:cytosol"/>
    <property type="evidence" value="ECO:0007669"/>
    <property type="project" value="TreeGrafter"/>
</dbReference>
<keyword evidence="6 11" id="KW-0067">ATP-binding</keyword>
<dbReference type="CDD" id="cd01746">
    <property type="entry name" value="GATase1_CTP_Synthase"/>
    <property type="match status" value="1"/>
</dbReference>
<feature type="binding site" evidence="11">
    <location>
        <position position="355"/>
    </location>
    <ligand>
        <name>L-glutamine</name>
        <dbReference type="ChEBI" id="CHEBI:58359"/>
    </ligand>
</feature>
<dbReference type="PANTHER" id="PTHR11550">
    <property type="entry name" value="CTP SYNTHASE"/>
    <property type="match status" value="1"/>
</dbReference>
<feature type="binding site" evidence="11">
    <location>
        <position position="463"/>
    </location>
    <ligand>
        <name>L-glutamine</name>
        <dbReference type="ChEBI" id="CHEBI:58359"/>
    </ligand>
</feature>
<dbReference type="GO" id="GO:0046872">
    <property type="term" value="F:metal ion binding"/>
    <property type="evidence" value="ECO:0007669"/>
    <property type="project" value="UniProtKB-KW"/>
</dbReference>
<feature type="active site" evidence="11">
    <location>
        <position position="508"/>
    </location>
</feature>
<dbReference type="Pfam" id="PF06418">
    <property type="entry name" value="CTP_synth_N"/>
    <property type="match status" value="1"/>
</dbReference>
<keyword evidence="15" id="KW-1185">Reference proteome</keyword>
<dbReference type="FunFam" id="3.40.50.880:FF:000002">
    <property type="entry name" value="CTP synthase"/>
    <property type="match status" value="1"/>
</dbReference>
<keyword evidence="5 11" id="KW-0547">Nucleotide-binding</keyword>
<dbReference type="InterPro" id="IPR033828">
    <property type="entry name" value="GATase1_CTP_Synthase"/>
</dbReference>
<feature type="binding site" evidence="11">
    <location>
        <position position="141"/>
    </location>
    <ligand>
        <name>Mg(2+)</name>
        <dbReference type="ChEBI" id="CHEBI:18420"/>
    </ligand>
</feature>
<feature type="domain" description="Glutamine amidotransferase" evidence="12">
    <location>
        <begin position="302"/>
        <end position="526"/>
    </location>
</feature>
<proteinExistence type="inferred from homology"/>
<organism evidence="14 15">
    <name type="scientific">Sediminispirochaeta smaragdinae (strain DSM 11293 / JCM 15392 / SEBR 4228)</name>
    <name type="common">Spirochaeta smaragdinae</name>
    <dbReference type="NCBI Taxonomy" id="573413"/>
    <lineage>
        <taxon>Bacteria</taxon>
        <taxon>Pseudomonadati</taxon>
        <taxon>Spirochaetota</taxon>
        <taxon>Spirochaetia</taxon>
        <taxon>Spirochaetales</taxon>
        <taxon>Spirochaetaceae</taxon>
        <taxon>Sediminispirochaeta</taxon>
    </lineage>
</organism>
<keyword evidence="9 11" id="KW-0665">Pyrimidine biosynthesis</keyword>
<dbReference type="EC" id="6.3.4.2" evidence="11"/>
<comment type="subunit">
    <text evidence="11">Homotetramer.</text>
</comment>
<evidence type="ECO:0000259" key="12">
    <source>
        <dbReference type="Pfam" id="PF00117"/>
    </source>
</evidence>
<dbReference type="InterPro" id="IPR017456">
    <property type="entry name" value="CTP_synthase_N"/>
</dbReference>
<evidence type="ECO:0000259" key="13">
    <source>
        <dbReference type="Pfam" id="PF06418"/>
    </source>
</evidence>
<reference evidence="14 15" key="1">
    <citation type="journal article" date="2010" name="Stand. Genomic Sci.">
        <title>Complete genome sequence of Spirochaeta smaragdinae type strain (SEBR 4228).</title>
        <authorList>
            <person name="Mavromatis K."/>
            <person name="Yasawong M."/>
            <person name="Chertkov O."/>
            <person name="Lapidus A."/>
            <person name="Lucas S."/>
            <person name="Nolan M."/>
            <person name="Del Rio T.G."/>
            <person name="Tice H."/>
            <person name="Cheng J.F."/>
            <person name="Pitluck S."/>
            <person name="Liolios K."/>
            <person name="Ivanova N."/>
            <person name="Tapia R."/>
            <person name="Han C."/>
            <person name="Bruce D."/>
            <person name="Goodwin L."/>
            <person name="Pati A."/>
            <person name="Chen A."/>
            <person name="Palaniappan K."/>
            <person name="Land M."/>
            <person name="Hauser L."/>
            <person name="Chang Y.J."/>
            <person name="Jeffries C.D."/>
            <person name="Detter J.C."/>
            <person name="Rohde M."/>
            <person name="Brambilla E."/>
            <person name="Spring S."/>
            <person name="Goker M."/>
            <person name="Sikorski J."/>
            <person name="Woyke T."/>
            <person name="Bristow J."/>
            <person name="Eisen J.A."/>
            <person name="Markowitz V."/>
            <person name="Hugenholtz P."/>
            <person name="Klenk H.P."/>
            <person name="Kyrpides N.C."/>
        </authorList>
    </citation>
    <scope>NUCLEOTIDE SEQUENCE [LARGE SCALE GENOMIC DNA]</scope>
    <source>
        <strain evidence="15">DSM 11293 / JCM 15392 / SEBR 4228</strain>
    </source>
</reference>
<comment type="catalytic activity">
    <reaction evidence="11">
        <text>L-glutamine + H2O = L-glutamate + NH4(+)</text>
        <dbReference type="Rhea" id="RHEA:15889"/>
        <dbReference type="ChEBI" id="CHEBI:15377"/>
        <dbReference type="ChEBI" id="CHEBI:28938"/>
        <dbReference type="ChEBI" id="CHEBI:29985"/>
        <dbReference type="ChEBI" id="CHEBI:58359"/>
    </reaction>
</comment>
<feature type="binding site" evidence="11">
    <location>
        <position position="223"/>
    </location>
    <ligand>
        <name>CTP</name>
        <dbReference type="ChEBI" id="CHEBI:37563"/>
        <note>allosteric inhibitor</note>
    </ligand>
</feature>
<comment type="catalytic activity">
    <reaction evidence="10 11">
        <text>UTP + L-glutamine + ATP + H2O = CTP + L-glutamate + ADP + phosphate + 2 H(+)</text>
        <dbReference type="Rhea" id="RHEA:26426"/>
        <dbReference type="ChEBI" id="CHEBI:15377"/>
        <dbReference type="ChEBI" id="CHEBI:15378"/>
        <dbReference type="ChEBI" id="CHEBI:29985"/>
        <dbReference type="ChEBI" id="CHEBI:30616"/>
        <dbReference type="ChEBI" id="CHEBI:37563"/>
        <dbReference type="ChEBI" id="CHEBI:43474"/>
        <dbReference type="ChEBI" id="CHEBI:46398"/>
        <dbReference type="ChEBI" id="CHEBI:58359"/>
        <dbReference type="ChEBI" id="CHEBI:456216"/>
        <dbReference type="EC" id="6.3.4.2"/>
    </reaction>
</comment>
<dbReference type="GO" id="GO:0044210">
    <property type="term" value="P:'de novo' CTP biosynthetic process"/>
    <property type="evidence" value="ECO:0007669"/>
    <property type="project" value="UniProtKB-UniRule"/>
</dbReference>
<feature type="binding site" evidence="11">
    <location>
        <position position="241"/>
    </location>
    <ligand>
        <name>ATP</name>
        <dbReference type="ChEBI" id="CHEBI:30616"/>
    </ligand>
</feature>
<dbReference type="GO" id="GO:0003883">
    <property type="term" value="F:CTP synthase activity"/>
    <property type="evidence" value="ECO:0007669"/>
    <property type="project" value="UniProtKB-UniRule"/>
</dbReference>
<dbReference type="UniPathway" id="UPA00159">
    <property type="reaction ID" value="UER00277"/>
</dbReference>
<keyword evidence="4 11" id="KW-0479">Metal-binding</keyword>
<dbReference type="InterPro" id="IPR029062">
    <property type="entry name" value="Class_I_gatase-like"/>
</dbReference>
<comment type="catalytic activity">
    <reaction evidence="11">
        <text>UTP + NH4(+) + ATP = CTP + ADP + phosphate + 2 H(+)</text>
        <dbReference type="Rhea" id="RHEA:16597"/>
        <dbReference type="ChEBI" id="CHEBI:15378"/>
        <dbReference type="ChEBI" id="CHEBI:28938"/>
        <dbReference type="ChEBI" id="CHEBI:30616"/>
        <dbReference type="ChEBI" id="CHEBI:37563"/>
        <dbReference type="ChEBI" id="CHEBI:43474"/>
        <dbReference type="ChEBI" id="CHEBI:46398"/>
        <dbReference type="ChEBI" id="CHEBI:456216"/>
    </reaction>
</comment>
<dbReference type="GO" id="GO:0005524">
    <property type="term" value="F:ATP binding"/>
    <property type="evidence" value="ECO:0007669"/>
    <property type="project" value="UniProtKB-KW"/>
</dbReference>
<feature type="domain" description="CTP synthase N-terminal" evidence="13">
    <location>
        <begin position="3"/>
        <end position="266"/>
    </location>
</feature>
<feature type="active site" evidence="11">
    <location>
        <position position="510"/>
    </location>
</feature>
<evidence type="ECO:0000256" key="2">
    <source>
        <dbReference type="ARBA" id="ARBA00007533"/>
    </source>
</evidence>
<dbReference type="PROSITE" id="PS51273">
    <property type="entry name" value="GATASE_TYPE_1"/>
    <property type="match status" value="1"/>
</dbReference>
<feature type="region of interest" description="Amidoligase domain" evidence="11">
    <location>
        <begin position="1"/>
        <end position="267"/>
    </location>
</feature>
<dbReference type="CDD" id="cd03113">
    <property type="entry name" value="CTPS_N"/>
    <property type="match status" value="1"/>
</dbReference>
<comment type="activity regulation">
    <text evidence="11">Allosterically activated by GTP, when glutamine is the substrate; GTP has no effect on the reaction when ammonia is the substrate. The allosteric effector GTP functions by stabilizing the protein conformation that binds the tetrahedral intermediate(s) formed during glutamine hydrolysis. Inhibited by the product CTP, via allosteric rather than competitive inhibition.</text>
</comment>
<evidence type="ECO:0000256" key="11">
    <source>
        <dbReference type="HAMAP-Rule" id="MF_01227"/>
    </source>
</evidence>
<feature type="binding site" evidence="11">
    <location>
        <begin position="187"/>
        <end position="192"/>
    </location>
    <ligand>
        <name>CTP</name>
        <dbReference type="ChEBI" id="CHEBI:37563"/>
        <note>allosteric inhibitor</note>
    </ligand>
</feature>
<feature type="binding site" evidence="11">
    <location>
        <position position="71"/>
    </location>
    <ligand>
        <name>Mg(2+)</name>
        <dbReference type="ChEBI" id="CHEBI:18420"/>
    </ligand>
</feature>
<comment type="pathway">
    <text evidence="1 11">Pyrimidine metabolism; CTP biosynthesis via de novo pathway; CTP from UDP: step 2/2.</text>
</comment>
<dbReference type="Gene3D" id="3.40.50.880">
    <property type="match status" value="1"/>
</dbReference>
<evidence type="ECO:0000313" key="14">
    <source>
        <dbReference type="EMBL" id="ADK83126.1"/>
    </source>
</evidence>